<organism evidence="1">
    <name type="scientific">Anguilla anguilla</name>
    <name type="common">European freshwater eel</name>
    <name type="synonym">Muraena anguilla</name>
    <dbReference type="NCBI Taxonomy" id="7936"/>
    <lineage>
        <taxon>Eukaryota</taxon>
        <taxon>Metazoa</taxon>
        <taxon>Chordata</taxon>
        <taxon>Craniata</taxon>
        <taxon>Vertebrata</taxon>
        <taxon>Euteleostomi</taxon>
        <taxon>Actinopterygii</taxon>
        <taxon>Neopterygii</taxon>
        <taxon>Teleostei</taxon>
        <taxon>Anguilliformes</taxon>
        <taxon>Anguillidae</taxon>
        <taxon>Anguilla</taxon>
    </lineage>
</organism>
<evidence type="ECO:0000313" key="1">
    <source>
        <dbReference type="EMBL" id="JAH42169.1"/>
    </source>
</evidence>
<sequence length="29" mass="3323">MSWNLPQLYASALHRCSRTSCIFQANQPV</sequence>
<dbReference type="EMBL" id="GBXM01066408">
    <property type="protein sequence ID" value="JAH42169.1"/>
    <property type="molecule type" value="Transcribed_RNA"/>
</dbReference>
<reference evidence="1" key="1">
    <citation type="submission" date="2014-11" db="EMBL/GenBank/DDBJ databases">
        <authorList>
            <person name="Amaro Gonzalez C."/>
        </authorList>
    </citation>
    <scope>NUCLEOTIDE SEQUENCE</scope>
</reference>
<proteinExistence type="predicted"/>
<name>A0A0E9SLA3_ANGAN</name>
<accession>A0A0E9SLA3</accession>
<protein>
    <submittedName>
        <fullName evidence="1">Uncharacterized protein</fullName>
    </submittedName>
</protein>
<dbReference type="AlphaFoldDB" id="A0A0E9SLA3"/>
<reference evidence="1" key="2">
    <citation type="journal article" date="2015" name="Fish Shellfish Immunol.">
        <title>Early steps in the European eel (Anguilla anguilla)-Vibrio vulnificus interaction in the gills: Role of the RtxA13 toxin.</title>
        <authorList>
            <person name="Callol A."/>
            <person name="Pajuelo D."/>
            <person name="Ebbesson L."/>
            <person name="Teles M."/>
            <person name="MacKenzie S."/>
            <person name="Amaro C."/>
        </authorList>
    </citation>
    <scope>NUCLEOTIDE SEQUENCE</scope>
</reference>